<organism evidence="1 2">
    <name type="scientific">Rhodoferax fermentans</name>
    <dbReference type="NCBI Taxonomy" id="28066"/>
    <lineage>
        <taxon>Bacteria</taxon>
        <taxon>Pseudomonadati</taxon>
        <taxon>Pseudomonadota</taxon>
        <taxon>Betaproteobacteria</taxon>
        <taxon>Burkholderiales</taxon>
        <taxon>Comamonadaceae</taxon>
        <taxon>Rhodoferax</taxon>
    </lineage>
</organism>
<gene>
    <name evidence="1" type="ORF">RF819_15920</name>
</gene>
<dbReference type="EMBL" id="MTJN01000002">
    <property type="protein sequence ID" value="OOV08008.1"/>
    <property type="molecule type" value="Genomic_DNA"/>
</dbReference>
<dbReference type="Pfam" id="PF11939">
    <property type="entry name" value="NiFe-hyd_HybE"/>
    <property type="match status" value="1"/>
</dbReference>
<dbReference type="Proteomes" id="UP000190750">
    <property type="component" value="Unassembled WGS sequence"/>
</dbReference>
<dbReference type="Gene3D" id="3.30.1460.40">
    <property type="entry name" value="[NiFe]-hydrogenase assembly chaperone, HybE"/>
    <property type="match status" value="1"/>
</dbReference>
<keyword evidence="2" id="KW-1185">Reference proteome</keyword>
<evidence type="ECO:0000313" key="1">
    <source>
        <dbReference type="EMBL" id="OOV08008.1"/>
    </source>
</evidence>
<reference evidence="1 2" key="1">
    <citation type="submission" date="2017-01" db="EMBL/GenBank/DDBJ databases">
        <title>Genome sequencing of Rhodoferax fermentans JCM 7819.</title>
        <authorList>
            <person name="Kim Y.J."/>
            <person name="Farh M.E.-A."/>
            <person name="Yang D.-C."/>
        </authorList>
    </citation>
    <scope>NUCLEOTIDE SEQUENCE [LARGE SCALE GENOMIC DNA]</scope>
    <source>
        <strain evidence="1 2">JCM 7819</strain>
    </source>
</reference>
<evidence type="ECO:0008006" key="3">
    <source>
        <dbReference type="Google" id="ProtNLM"/>
    </source>
</evidence>
<dbReference type="RefSeq" id="WP_078365875.1">
    <property type="nucleotide sequence ID" value="NZ_MTJN01000002.1"/>
</dbReference>
<proteinExistence type="predicted"/>
<name>A0A1T1AVM6_RHOFE</name>
<dbReference type="OrthoDB" id="7060130at2"/>
<dbReference type="STRING" id="28066.RF819_15920"/>
<comment type="caution">
    <text evidence="1">The sequence shown here is derived from an EMBL/GenBank/DDBJ whole genome shotgun (WGS) entry which is preliminary data.</text>
</comment>
<dbReference type="InterPro" id="IPR038530">
    <property type="entry name" value="NiFe-hyd_HybE_sf"/>
</dbReference>
<dbReference type="AlphaFoldDB" id="A0A1T1AVM6"/>
<accession>A0A1T1AVM6</accession>
<dbReference type="NCBIfam" id="TIGR03993">
    <property type="entry name" value="hydrog_HybE"/>
    <property type="match status" value="1"/>
</dbReference>
<evidence type="ECO:0000313" key="2">
    <source>
        <dbReference type="Proteomes" id="UP000190750"/>
    </source>
</evidence>
<dbReference type="InterPro" id="IPR023994">
    <property type="entry name" value="NiFe-hyd_HybE"/>
</dbReference>
<protein>
    <recommendedName>
        <fullName evidence="3">[NiFe]-hydrogenase assembly, chaperone, HybE</fullName>
    </recommendedName>
</protein>
<sequence>MNTTEPARGAALELLFKKIACTRMRDVPVHNPALRVQAIGFAPVPDEPEMLLGVLVTPWFMNLVRLPAQACLPGATLLTNGNKGKRAVGPQSFEFVGAFEPDVGAFEVCSLFSPMFEFANHAAAADTASEILRLLRTTVTSTVSTVPTLPSRRGFLFGRGTQATQAQA</sequence>